<dbReference type="InterPro" id="IPR036527">
    <property type="entry name" value="SCP2_sterol-bd_dom_sf"/>
</dbReference>
<protein>
    <submittedName>
        <fullName evidence="2">SCP-2 sterol transfer family protein</fullName>
    </submittedName>
</protein>
<accession>A0A495JHU6</accession>
<feature type="domain" description="SCP2" evidence="1">
    <location>
        <begin position="18"/>
        <end position="105"/>
    </location>
</feature>
<dbReference type="RefSeq" id="WP_121156651.1">
    <property type="nucleotide sequence ID" value="NZ_RBKT01000001.1"/>
</dbReference>
<reference evidence="2 3" key="1">
    <citation type="submission" date="2018-10" db="EMBL/GenBank/DDBJ databases">
        <title>Sequencing the genomes of 1000 actinobacteria strains.</title>
        <authorList>
            <person name="Klenk H.-P."/>
        </authorList>
    </citation>
    <scope>NUCLEOTIDE SEQUENCE [LARGE SCALE GENOMIC DNA]</scope>
    <source>
        <strain evidence="2 3">DSM 45175</strain>
    </source>
</reference>
<dbReference type="SUPFAM" id="SSF55718">
    <property type="entry name" value="SCP-like"/>
    <property type="match status" value="1"/>
</dbReference>
<dbReference type="InterPro" id="IPR003033">
    <property type="entry name" value="SCP2_sterol-bd_dom"/>
</dbReference>
<dbReference type="Pfam" id="PF02036">
    <property type="entry name" value="SCP2"/>
    <property type="match status" value="1"/>
</dbReference>
<dbReference type="EMBL" id="RBKT01000001">
    <property type="protein sequence ID" value="RKR87964.1"/>
    <property type="molecule type" value="Genomic_DNA"/>
</dbReference>
<organism evidence="2 3">
    <name type="scientific">Micromonospora pisi</name>
    <dbReference type="NCBI Taxonomy" id="589240"/>
    <lineage>
        <taxon>Bacteria</taxon>
        <taxon>Bacillati</taxon>
        <taxon>Actinomycetota</taxon>
        <taxon>Actinomycetes</taxon>
        <taxon>Micromonosporales</taxon>
        <taxon>Micromonosporaceae</taxon>
        <taxon>Micromonospora</taxon>
    </lineage>
</organism>
<dbReference type="Gene3D" id="3.30.1050.10">
    <property type="entry name" value="SCP2 sterol-binding domain"/>
    <property type="match status" value="1"/>
</dbReference>
<dbReference type="Proteomes" id="UP000277671">
    <property type="component" value="Unassembled WGS sequence"/>
</dbReference>
<comment type="caution">
    <text evidence="2">The sequence shown here is derived from an EMBL/GenBank/DDBJ whole genome shotgun (WGS) entry which is preliminary data.</text>
</comment>
<dbReference type="OrthoDB" id="3403150at2"/>
<name>A0A495JHU6_9ACTN</name>
<evidence type="ECO:0000313" key="3">
    <source>
        <dbReference type="Proteomes" id="UP000277671"/>
    </source>
</evidence>
<sequence length="124" mass="13939">MADPTADFFDGLGHRGPDPMLTKVRGTVRFDLGHRDGTDHWVLVMSEGNVSASRGERPADCVISTDLRFFDRVTTGEANPIAALLRNEITVEGNLLLFHYFQRLLPGPPGARDPREMVRERRHK</sequence>
<evidence type="ECO:0000259" key="1">
    <source>
        <dbReference type="Pfam" id="PF02036"/>
    </source>
</evidence>
<gene>
    <name evidence="2" type="ORF">BDK92_2267</name>
</gene>
<proteinExistence type="predicted"/>
<evidence type="ECO:0000313" key="2">
    <source>
        <dbReference type="EMBL" id="RKR87964.1"/>
    </source>
</evidence>
<keyword evidence="3" id="KW-1185">Reference proteome</keyword>
<dbReference type="AlphaFoldDB" id="A0A495JHU6"/>